<evidence type="ECO:0000313" key="8">
    <source>
        <dbReference type="EMBL" id="KAJ9549311.1"/>
    </source>
</evidence>
<comment type="caution">
    <text evidence="8">The sequence shown here is derived from an EMBL/GenBank/DDBJ whole genome shotgun (WGS) entry which is preliminary data.</text>
</comment>
<evidence type="ECO:0000256" key="3">
    <source>
        <dbReference type="ARBA" id="ARBA00022970"/>
    </source>
</evidence>
<feature type="domain" description="Amino acid transporter transmembrane" evidence="7">
    <location>
        <begin position="26"/>
        <end position="210"/>
    </location>
</feature>
<organism evidence="8 9">
    <name type="scientific">Centaurea solstitialis</name>
    <name type="common">yellow star-thistle</name>
    <dbReference type="NCBI Taxonomy" id="347529"/>
    <lineage>
        <taxon>Eukaryota</taxon>
        <taxon>Viridiplantae</taxon>
        <taxon>Streptophyta</taxon>
        <taxon>Embryophyta</taxon>
        <taxon>Tracheophyta</taxon>
        <taxon>Spermatophyta</taxon>
        <taxon>Magnoliopsida</taxon>
        <taxon>eudicotyledons</taxon>
        <taxon>Gunneridae</taxon>
        <taxon>Pentapetalae</taxon>
        <taxon>asterids</taxon>
        <taxon>campanulids</taxon>
        <taxon>Asterales</taxon>
        <taxon>Asteraceae</taxon>
        <taxon>Carduoideae</taxon>
        <taxon>Cardueae</taxon>
        <taxon>Centaureinae</taxon>
        <taxon>Centaurea</taxon>
    </lineage>
</organism>
<reference evidence="8" key="1">
    <citation type="submission" date="2023-03" db="EMBL/GenBank/DDBJ databases">
        <title>Chromosome-scale reference genome and RAD-based genetic map of yellow starthistle (Centaurea solstitialis) reveal putative structural variation and QTLs associated with invader traits.</title>
        <authorList>
            <person name="Reatini B."/>
            <person name="Cang F.A."/>
            <person name="Jiang Q."/>
            <person name="Mckibben M.T.W."/>
            <person name="Barker M.S."/>
            <person name="Rieseberg L.H."/>
            <person name="Dlugosch K.M."/>
        </authorList>
    </citation>
    <scope>NUCLEOTIDE SEQUENCE</scope>
    <source>
        <strain evidence="8">CAN-66</strain>
        <tissue evidence="8">Leaf</tissue>
    </source>
</reference>
<dbReference type="GO" id="GO:0015179">
    <property type="term" value="F:L-amino acid transmembrane transporter activity"/>
    <property type="evidence" value="ECO:0007669"/>
    <property type="project" value="TreeGrafter"/>
</dbReference>
<keyword evidence="9" id="KW-1185">Reference proteome</keyword>
<keyword evidence="5 6" id="KW-0472">Membrane</keyword>
<evidence type="ECO:0000256" key="2">
    <source>
        <dbReference type="ARBA" id="ARBA00022692"/>
    </source>
</evidence>
<proteinExistence type="predicted"/>
<feature type="transmembrane region" description="Helical" evidence="6">
    <location>
        <begin position="122"/>
        <end position="146"/>
    </location>
</feature>
<feature type="transmembrane region" description="Helical" evidence="6">
    <location>
        <begin position="45"/>
        <end position="63"/>
    </location>
</feature>
<evidence type="ECO:0000256" key="6">
    <source>
        <dbReference type="SAM" id="Phobius"/>
    </source>
</evidence>
<protein>
    <recommendedName>
        <fullName evidence="7">Amino acid transporter transmembrane domain-containing protein</fullName>
    </recommendedName>
</protein>
<keyword evidence="2 6" id="KW-0812">Transmembrane</keyword>
<dbReference type="InterPro" id="IPR013057">
    <property type="entry name" value="AA_transpt_TM"/>
</dbReference>
<dbReference type="PANTHER" id="PTHR22950">
    <property type="entry name" value="AMINO ACID TRANSPORTER"/>
    <property type="match status" value="1"/>
</dbReference>
<dbReference type="GO" id="GO:0005774">
    <property type="term" value="C:vacuolar membrane"/>
    <property type="evidence" value="ECO:0007669"/>
    <property type="project" value="TreeGrafter"/>
</dbReference>
<evidence type="ECO:0000313" key="9">
    <source>
        <dbReference type="Proteomes" id="UP001172457"/>
    </source>
</evidence>
<keyword evidence="3" id="KW-0813">Transport</keyword>
<dbReference type="PANTHER" id="PTHR22950:SF698">
    <property type="entry name" value="AMINO ACID TRANSPORTER TRANSMEMBRANE DOMAIN-CONTAINING PROTEIN"/>
    <property type="match status" value="1"/>
</dbReference>
<keyword evidence="4 6" id="KW-1133">Transmembrane helix</keyword>
<evidence type="ECO:0000256" key="4">
    <source>
        <dbReference type="ARBA" id="ARBA00022989"/>
    </source>
</evidence>
<accession>A0AA38T6A0</accession>
<feature type="transmembrane region" description="Helical" evidence="6">
    <location>
        <begin position="90"/>
        <end position="110"/>
    </location>
</feature>
<name>A0AA38T6A0_9ASTR</name>
<keyword evidence="3" id="KW-0029">Amino-acid transport</keyword>
<dbReference type="Proteomes" id="UP001172457">
    <property type="component" value="Chromosome 5"/>
</dbReference>
<sequence>MVKRRITNDSMAPTDKYAKTPNQVNHVGMGILSIPYALSEGGWCSIFLFFLLATLCLYTRILLHKCMESRPIIKTYPDIDQMAFGRKGRVITQAFVYLKLYLVVGQFFILEEDNLTKLFPNLSLNILGRTLIGKQCFVLLTTFVVLPTTWLTGLGVLAYLSAGGILSSIILLLTIEWGGHYPDHTSFHAKEVKFPQSTTTWTYGYDSIIFLSACFYVVFAHADAPCLFYFEHHRLFIDGNSRIQNVWGEYDCIVYHASKSCSCVRDGCCIDCHDSIGSLAFPAKQDEELPISHIPCRNICSNGATVFGTCDGVCGFFYSHYGIDRDPMPVLPEANCGVQEKKIEAHYDDNNDRSCWYNGGKHMQVVKIVKADRSGGVG</sequence>
<feature type="transmembrane region" description="Helical" evidence="6">
    <location>
        <begin position="208"/>
        <end position="230"/>
    </location>
</feature>
<evidence type="ECO:0000259" key="7">
    <source>
        <dbReference type="Pfam" id="PF01490"/>
    </source>
</evidence>
<dbReference type="AlphaFoldDB" id="A0AA38T6A0"/>
<evidence type="ECO:0000256" key="5">
    <source>
        <dbReference type="ARBA" id="ARBA00023136"/>
    </source>
</evidence>
<dbReference type="Pfam" id="PF01490">
    <property type="entry name" value="Aa_trans"/>
    <property type="match status" value="1"/>
</dbReference>
<evidence type="ECO:0000256" key="1">
    <source>
        <dbReference type="ARBA" id="ARBA00004141"/>
    </source>
</evidence>
<dbReference type="EMBL" id="JARYMX010000005">
    <property type="protein sequence ID" value="KAJ9549311.1"/>
    <property type="molecule type" value="Genomic_DNA"/>
</dbReference>
<gene>
    <name evidence="8" type="ORF">OSB04_021854</name>
</gene>
<feature type="transmembrane region" description="Helical" evidence="6">
    <location>
        <begin position="153"/>
        <end position="175"/>
    </location>
</feature>
<comment type="subcellular location">
    <subcellularLocation>
        <location evidence="1">Membrane</location>
        <topology evidence="1">Multi-pass membrane protein</topology>
    </subcellularLocation>
</comment>